<proteinExistence type="predicted"/>
<evidence type="ECO:0000313" key="1">
    <source>
        <dbReference type="EMBL" id="SPY27985.1"/>
    </source>
</evidence>
<dbReference type="EMBL" id="UATL01000001">
    <property type="protein sequence ID" value="SPY27985.1"/>
    <property type="molecule type" value="Genomic_DNA"/>
</dbReference>
<sequence length="301" mass="34924">MFVSQVDYNCMAFEALFCAEVIVIMAETSLIDLKALSEPACKLIDAVSNTIGVLYEPTRIRRKARAESDSLVIMARGESDALALRAARRISTQETRRQENIEGIVDKSINYLDHNNISDGVTIDVDWLSFYFDKCQDISIENVQELWAKILAGEVLEPEACSRSTLLILQSLSNNDIKLFNRYCQFLFRVNGELLRFKYSSLNKHIEKSDIQESDIRHLQDLGLVQPQQQFHFTKNERYVIEYNGYKFAMTLKGHRENRTEFLTKAGRELYRFIEVKPCAKYYEILFSRSQLMARRVKELV</sequence>
<dbReference type="Proteomes" id="UP000251647">
    <property type="component" value="Unassembled WGS sequence"/>
</dbReference>
<dbReference type="InterPro" id="IPR021254">
    <property type="entry name" value="DUF2806"/>
</dbReference>
<evidence type="ECO:0000313" key="2">
    <source>
        <dbReference type="Proteomes" id="UP000251647"/>
    </source>
</evidence>
<organism evidence="1 2">
    <name type="scientific">Photobacterium damselae</name>
    <dbReference type="NCBI Taxonomy" id="38293"/>
    <lineage>
        <taxon>Bacteria</taxon>
        <taxon>Pseudomonadati</taxon>
        <taxon>Pseudomonadota</taxon>
        <taxon>Gammaproteobacteria</taxon>
        <taxon>Vibrionales</taxon>
        <taxon>Vibrionaceae</taxon>
        <taxon>Photobacterium</taxon>
    </lineage>
</organism>
<reference evidence="1 2" key="1">
    <citation type="submission" date="2018-06" db="EMBL/GenBank/DDBJ databases">
        <authorList>
            <consortium name="Pathogen Informatics"/>
            <person name="Doyle S."/>
        </authorList>
    </citation>
    <scope>NUCLEOTIDE SEQUENCE [LARGE SCALE GENOMIC DNA]</scope>
    <source>
        <strain evidence="1 2">NCTC11647</strain>
    </source>
</reference>
<gene>
    <name evidence="1" type="ORF">NCTC11647_01054</name>
</gene>
<dbReference type="Pfam" id="PF10987">
    <property type="entry name" value="DUF2806"/>
    <property type="match status" value="1"/>
</dbReference>
<protein>
    <submittedName>
        <fullName evidence="1">Protein of uncharacterized function (DUF2806)</fullName>
    </submittedName>
</protein>
<name>A0A2X1Y8K3_PHODM</name>
<accession>A0A2X1Y8K3</accession>
<dbReference type="AlphaFoldDB" id="A0A2X1Y8K3"/>